<dbReference type="GO" id="GO:0008194">
    <property type="term" value="F:UDP-glycosyltransferase activity"/>
    <property type="evidence" value="ECO:0007669"/>
    <property type="project" value="InterPro"/>
</dbReference>
<dbReference type="EMBL" id="KX218108">
    <property type="protein sequence ID" value="AOZ61199.1"/>
    <property type="molecule type" value="Genomic_DNA"/>
</dbReference>
<dbReference type="AlphaFoldDB" id="A0A1I9S3Q7"/>
<keyword evidence="3 6" id="KW-0808">Transferase</keyword>
<evidence type="ECO:0000256" key="3">
    <source>
        <dbReference type="ARBA" id="ARBA00022679"/>
    </source>
</evidence>
<comment type="similarity">
    <text evidence="1">Belongs to the glycosyltransferase 28 family.</text>
</comment>
<evidence type="ECO:0000313" key="6">
    <source>
        <dbReference type="EMBL" id="AOZ61199.1"/>
    </source>
</evidence>
<dbReference type="GO" id="GO:0017000">
    <property type="term" value="P:antibiotic biosynthetic process"/>
    <property type="evidence" value="ECO:0007669"/>
    <property type="project" value="UniProtKB-ARBA"/>
</dbReference>
<dbReference type="InterPro" id="IPR010610">
    <property type="entry name" value="EryCIII-like_C"/>
</dbReference>
<reference evidence="6" key="1">
    <citation type="journal article" date="2016" name="Nat. Commun.">
        <title>Non-enzymatic pyridine ring formation in the biosynthesis of the rubrolone tropolone alkaloids.</title>
        <authorList>
            <person name="Yan Y."/>
            <person name="Yang J."/>
            <person name="Yu Z."/>
            <person name="Yu M."/>
            <person name="Ma Y.T."/>
            <person name="Wang L."/>
            <person name="Su C."/>
            <person name="Luo J."/>
            <person name="Horsman G.P."/>
            <person name="Huang S.X."/>
        </authorList>
    </citation>
    <scope>NUCLEOTIDE SEQUENCE</scope>
    <source>
        <strain evidence="6">KIB-H033</strain>
    </source>
</reference>
<dbReference type="SUPFAM" id="SSF53756">
    <property type="entry name" value="UDP-Glycosyltransferase/glycogen phosphorylase"/>
    <property type="match status" value="1"/>
</dbReference>
<dbReference type="PANTHER" id="PTHR48050">
    <property type="entry name" value="STEROL 3-BETA-GLUCOSYLTRANSFERASE"/>
    <property type="match status" value="1"/>
</dbReference>
<evidence type="ECO:0000259" key="4">
    <source>
        <dbReference type="Pfam" id="PF06722"/>
    </source>
</evidence>
<dbReference type="GO" id="GO:0016758">
    <property type="term" value="F:hexosyltransferase activity"/>
    <property type="evidence" value="ECO:0007669"/>
    <property type="project" value="UniProtKB-ARBA"/>
</dbReference>
<dbReference type="InterPro" id="IPR048284">
    <property type="entry name" value="EryCIII-like_N"/>
</dbReference>
<dbReference type="InterPro" id="IPR002213">
    <property type="entry name" value="UDP_glucos_trans"/>
</dbReference>
<proteinExistence type="inferred from homology"/>
<dbReference type="PANTHER" id="PTHR48050:SF13">
    <property type="entry name" value="STEROL 3-BETA-GLUCOSYLTRANSFERASE UGT80A2"/>
    <property type="match status" value="1"/>
</dbReference>
<dbReference type="FunFam" id="3.40.50.2000:FF:000072">
    <property type="entry name" value="Glycosyl transferase"/>
    <property type="match status" value="1"/>
</dbReference>
<dbReference type="CDD" id="cd03784">
    <property type="entry name" value="GT1_Gtf-like"/>
    <property type="match status" value="1"/>
</dbReference>
<gene>
    <name evidence="6" type="primary">rubS7</name>
</gene>
<evidence type="ECO:0000256" key="1">
    <source>
        <dbReference type="ARBA" id="ARBA00006962"/>
    </source>
</evidence>
<dbReference type="Pfam" id="PF06722">
    <property type="entry name" value="EryCIII-like_C"/>
    <property type="match status" value="1"/>
</dbReference>
<dbReference type="Pfam" id="PF21036">
    <property type="entry name" value="EryCIII-like_N"/>
    <property type="match status" value="1"/>
</dbReference>
<feature type="domain" description="Erythromycin biosynthesis protein CIII-like C-terminal" evidence="4">
    <location>
        <begin position="243"/>
        <end position="381"/>
    </location>
</feature>
<organism evidence="6">
    <name type="scientific">Streptomyces sp. KIB-H033</name>
    <dbReference type="NCBI Taxonomy" id="1912612"/>
    <lineage>
        <taxon>Bacteria</taxon>
        <taxon>Bacillati</taxon>
        <taxon>Actinomycetota</taxon>
        <taxon>Actinomycetes</taxon>
        <taxon>Kitasatosporales</taxon>
        <taxon>Streptomycetaceae</taxon>
        <taxon>Streptomyces</taxon>
    </lineage>
</organism>
<name>A0A1I9S3Q7_9ACTN</name>
<feature type="domain" description="Erythromycin biosynthesis protein CIII-like N-terminal" evidence="5">
    <location>
        <begin position="22"/>
        <end position="229"/>
    </location>
</feature>
<keyword evidence="2" id="KW-0328">Glycosyltransferase</keyword>
<protein>
    <submittedName>
        <fullName evidence="6">Glycosyltransferase</fullName>
    </submittedName>
</protein>
<sequence length="384" mass="41242">MRILICTYSTASDIFATVPLAWALRSAGHEVLYAGGGDGMRECAKAGFPYVDLAPDVDLTEPFRRRAEQTGTSGQLVWYRSGVIEEADVSSAVTLFGELSDLVAPGAVSLARRWRPELVVSTDIQGSGPLIASLLSVPLVPLSHLLALVPDMVERLRGAMAATYDHYGVSGAPRLVQPVRTTPLSMNPQRSDHLPMRHIPYNGSYLDVGSLPDWLMREPRRHRVLLTLGTFVPKYGGLAVLPELMDQLESVDAEFVLALGDVDQEQIPPVPSNVRLEGWLPLNAVLGSCSTVVHHGGSGTTLAALCAGVPQIILAHGADQHFNAHVVARRGLGVAADRTQLTAELIARALASPELARTAAEVQEEIQAMPTPRETAALLEDIVK</sequence>
<evidence type="ECO:0000256" key="2">
    <source>
        <dbReference type="ARBA" id="ARBA00022676"/>
    </source>
</evidence>
<evidence type="ECO:0000259" key="5">
    <source>
        <dbReference type="Pfam" id="PF21036"/>
    </source>
</evidence>
<dbReference type="InterPro" id="IPR050426">
    <property type="entry name" value="Glycosyltransferase_28"/>
</dbReference>
<dbReference type="Gene3D" id="3.40.50.2000">
    <property type="entry name" value="Glycogen Phosphorylase B"/>
    <property type="match status" value="2"/>
</dbReference>
<accession>A0A1I9S3Q7</accession>